<keyword evidence="1" id="KW-0812">Transmembrane</keyword>
<evidence type="ECO:0000256" key="2">
    <source>
        <dbReference type="SAM" id="SignalP"/>
    </source>
</evidence>
<keyword evidence="2" id="KW-0732">Signal</keyword>
<dbReference type="Pfam" id="PF22807">
    <property type="entry name" value="TrAA12"/>
    <property type="match status" value="1"/>
</dbReference>
<organism evidence="4 5">
    <name type="scientific">Cytospora mali</name>
    <name type="common">Apple Valsa canker fungus</name>
    <name type="synonym">Valsa mali</name>
    <dbReference type="NCBI Taxonomy" id="578113"/>
    <lineage>
        <taxon>Eukaryota</taxon>
        <taxon>Fungi</taxon>
        <taxon>Dikarya</taxon>
        <taxon>Ascomycota</taxon>
        <taxon>Pezizomycotina</taxon>
        <taxon>Sordariomycetes</taxon>
        <taxon>Sordariomycetidae</taxon>
        <taxon>Diaporthales</taxon>
        <taxon>Cytosporaceae</taxon>
        <taxon>Cytospora</taxon>
    </lineage>
</organism>
<keyword evidence="5" id="KW-1185">Reference proteome</keyword>
<dbReference type="PROSITE" id="PS51257">
    <property type="entry name" value="PROKAR_LIPOPROTEIN"/>
    <property type="match status" value="1"/>
</dbReference>
<feature type="signal peptide" evidence="2">
    <location>
        <begin position="1"/>
        <end position="21"/>
    </location>
</feature>
<feature type="chain" id="PRO_5008266518" evidence="2">
    <location>
        <begin position="22"/>
        <end position="475"/>
    </location>
</feature>
<feature type="transmembrane region" description="Helical" evidence="1">
    <location>
        <begin position="453"/>
        <end position="474"/>
    </location>
</feature>
<proteinExistence type="predicted"/>
<dbReference type="SMR" id="A0A194VIR0"/>
<evidence type="ECO:0000313" key="4">
    <source>
        <dbReference type="EMBL" id="KUI63877.1"/>
    </source>
</evidence>
<feature type="domain" description="Pyrroloquinoline quinone-dependent pyranose dehydrogenase beta-propeller" evidence="3">
    <location>
        <begin position="33"/>
        <end position="426"/>
    </location>
</feature>
<dbReference type="Proteomes" id="UP000078559">
    <property type="component" value="Unassembled WGS sequence"/>
</dbReference>
<keyword evidence="1" id="KW-1133">Transmembrane helix</keyword>
<dbReference type="OrthoDB" id="507128at2759"/>
<dbReference type="AlphaFoldDB" id="A0A194VIR0"/>
<dbReference type="Gene3D" id="2.120.10.30">
    <property type="entry name" value="TolB, C-terminal domain"/>
    <property type="match status" value="1"/>
</dbReference>
<dbReference type="InterPro" id="IPR011042">
    <property type="entry name" value="6-blade_b-propeller_TolB-like"/>
</dbReference>
<accession>A0A194VIR0</accession>
<gene>
    <name evidence="4" type="ORF">VM1G_10688</name>
</gene>
<dbReference type="SUPFAM" id="SSF50952">
    <property type="entry name" value="Soluble quinoprotein glucose dehydrogenase"/>
    <property type="match status" value="1"/>
</dbReference>
<evidence type="ECO:0000259" key="3">
    <source>
        <dbReference type="Pfam" id="PF22807"/>
    </source>
</evidence>
<protein>
    <submittedName>
        <fullName evidence="4">L-sorbosone dehydrogenase</fullName>
    </submittedName>
</protein>
<reference evidence="4" key="1">
    <citation type="submission" date="2014-12" db="EMBL/GenBank/DDBJ databases">
        <title>Genome Sequence of Valsa Canker Pathogens Uncovers a Specific Adaption of Colonization on Woody Bark.</title>
        <authorList>
            <person name="Yin Z."/>
            <person name="Liu H."/>
            <person name="Gao X."/>
            <person name="Li Z."/>
            <person name="Song N."/>
            <person name="Ke X."/>
            <person name="Dai Q."/>
            <person name="Wu Y."/>
            <person name="Sun Y."/>
            <person name="Xu J.-R."/>
            <person name="Kang Z.K."/>
            <person name="Wang L."/>
            <person name="Huang L."/>
        </authorList>
    </citation>
    <scope>NUCLEOTIDE SEQUENCE [LARGE SCALE GENOMIC DNA]</scope>
    <source>
        <strain evidence="4">03-8</strain>
    </source>
</reference>
<evidence type="ECO:0000313" key="5">
    <source>
        <dbReference type="Proteomes" id="UP000078559"/>
    </source>
</evidence>
<dbReference type="EMBL" id="KN796115">
    <property type="protein sequence ID" value="KUI63877.1"/>
    <property type="molecule type" value="Genomic_DNA"/>
</dbReference>
<keyword evidence="1" id="KW-0472">Membrane</keyword>
<dbReference type="InterPro" id="IPR011041">
    <property type="entry name" value="Quinoprot_gluc/sorb_DH_b-prop"/>
</dbReference>
<dbReference type="InterPro" id="IPR054539">
    <property type="entry name" value="Beta-prop_PDH"/>
</dbReference>
<evidence type="ECO:0000256" key="1">
    <source>
        <dbReference type="SAM" id="Phobius"/>
    </source>
</evidence>
<name>A0A194VIR0_CYTMA</name>
<sequence>MKPSSVLITAVFCSSPCLATACSTVMAPAYTPPTVSSGWTAQLVAKGFSKPRSLTFDSSGALLVLDSGVGVKRLSFTDNGGTCLVPNDPVLVVDATSLNHGLSLSHDGKTIYASNAGSVFAWSYDPSSGTVSGTNATVVSGMANNDQVTRTLLVSHKEPDMLIVSRGADDSSDARILSSGLGQIKAFNLSDTSSQPYNFDTTGRLLGWGLYNAVGLDEHPITGGIFSMDNGANDVTRDGVDIHQSNPGDEMNFHGFLNGTTTISPSQRQGSNYGYPDCYAVWNTSIPGAPVGLKVGEQFSLVDNSTLNDTTCQADYVAPWLTFAPHQAPLDITFAQDGTVAYISFHGSTDKTNPVGYLIGQVAFNADTGMPTEASDSTTAIVDVIRNTDNSGCPSSCLRPVGLAIDEQGRLYFSSDSTGEIYVLVKSSTGTSTSSSTGTGTMVTPMATKKGTAGIFGASRMGAVVAIIAALGLVL</sequence>